<evidence type="ECO:0000256" key="4">
    <source>
        <dbReference type="ARBA" id="ARBA00022960"/>
    </source>
</evidence>
<dbReference type="Proteomes" id="UP000515506">
    <property type="component" value="Chromosome"/>
</dbReference>
<accession>A0ABX6RGC4</accession>
<dbReference type="PANTHER" id="PTHR30582:SF30">
    <property type="entry name" value="BLR4375 PROTEIN"/>
    <property type="match status" value="1"/>
</dbReference>
<reference evidence="9 10" key="1">
    <citation type="submission" date="2020-08" db="EMBL/GenBank/DDBJ databases">
        <title>Streptomycin resistant and MDR strain, P. mexicana.</title>
        <authorList>
            <person name="Ganesh-kumar S."/>
            <person name="Zhe T."/>
            <person name="Yu Z."/>
            <person name="Min Y."/>
        </authorList>
    </citation>
    <scope>NUCLEOTIDE SEQUENCE [LARGE SCALE GENOMIC DNA]</scope>
    <source>
        <strain evidence="9 10">GTZY</strain>
    </source>
</reference>
<organism evidence="9 10">
    <name type="scientific">Pseudoxanthomonas mexicana</name>
    <dbReference type="NCBI Taxonomy" id="128785"/>
    <lineage>
        <taxon>Bacteria</taxon>
        <taxon>Pseudomonadati</taxon>
        <taxon>Pseudomonadota</taxon>
        <taxon>Gammaproteobacteria</taxon>
        <taxon>Lysobacterales</taxon>
        <taxon>Lysobacteraceae</taxon>
        <taxon>Pseudoxanthomonas</taxon>
    </lineage>
</organism>
<comment type="pathway">
    <text evidence="1 7">Cell wall biogenesis; peptidoglycan biosynthesis.</text>
</comment>
<name>A0ABX6RGC4_PSEMX</name>
<evidence type="ECO:0000256" key="5">
    <source>
        <dbReference type="ARBA" id="ARBA00022984"/>
    </source>
</evidence>
<dbReference type="Gene3D" id="2.40.440.10">
    <property type="entry name" value="L,D-transpeptidase catalytic domain-like"/>
    <property type="match status" value="1"/>
</dbReference>
<dbReference type="InterPro" id="IPR038063">
    <property type="entry name" value="Transpep_catalytic_dom"/>
</dbReference>
<dbReference type="Gene3D" id="1.10.101.10">
    <property type="entry name" value="PGBD-like superfamily/PGBD"/>
    <property type="match status" value="1"/>
</dbReference>
<dbReference type="InterPro" id="IPR050979">
    <property type="entry name" value="LD-transpeptidase"/>
</dbReference>
<evidence type="ECO:0000256" key="7">
    <source>
        <dbReference type="PROSITE-ProRule" id="PRU01373"/>
    </source>
</evidence>
<dbReference type="RefSeq" id="WP_185896990.1">
    <property type="nucleotide sequence ID" value="NZ_CP060028.1"/>
</dbReference>
<dbReference type="InterPro" id="IPR002477">
    <property type="entry name" value="Peptidoglycan-bd-like"/>
</dbReference>
<evidence type="ECO:0000256" key="6">
    <source>
        <dbReference type="ARBA" id="ARBA00023316"/>
    </source>
</evidence>
<dbReference type="InterPro" id="IPR036365">
    <property type="entry name" value="PGBD-like_sf"/>
</dbReference>
<dbReference type="InterPro" id="IPR036366">
    <property type="entry name" value="PGBDSf"/>
</dbReference>
<dbReference type="PROSITE" id="PS52029">
    <property type="entry name" value="LD_TPASE"/>
    <property type="match status" value="1"/>
</dbReference>
<dbReference type="CDD" id="cd16913">
    <property type="entry name" value="YkuD_like"/>
    <property type="match status" value="1"/>
</dbReference>
<evidence type="ECO:0000256" key="3">
    <source>
        <dbReference type="ARBA" id="ARBA00022679"/>
    </source>
</evidence>
<feature type="active site" description="Nucleophile" evidence="7">
    <location>
        <position position="284"/>
    </location>
</feature>
<keyword evidence="10" id="KW-1185">Reference proteome</keyword>
<dbReference type="PANTHER" id="PTHR30582">
    <property type="entry name" value="L,D-TRANSPEPTIDASE"/>
    <property type="match status" value="1"/>
</dbReference>
<comment type="similarity">
    <text evidence="2">Belongs to the YkuD family.</text>
</comment>
<evidence type="ECO:0000313" key="10">
    <source>
        <dbReference type="Proteomes" id="UP000515506"/>
    </source>
</evidence>
<evidence type="ECO:0000256" key="1">
    <source>
        <dbReference type="ARBA" id="ARBA00004752"/>
    </source>
</evidence>
<protein>
    <submittedName>
        <fullName evidence="9">Murein L,D-transpeptidase</fullName>
    </submittedName>
</protein>
<dbReference type="SUPFAM" id="SSF141523">
    <property type="entry name" value="L,D-transpeptidase catalytic domain-like"/>
    <property type="match status" value="1"/>
</dbReference>
<dbReference type="EMBL" id="CP060028">
    <property type="protein sequence ID" value="QND81974.1"/>
    <property type="molecule type" value="Genomic_DNA"/>
</dbReference>
<dbReference type="Pfam" id="PF03734">
    <property type="entry name" value="YkuD"/>
    <property type="match status" value="1"/>
</dbReference>
<gene>
    <name evidence="9" type="ORF">H4W19_04160</name>
</gene>
<feature type="active site" description="Proton donor/acceptor" evidence="7">
    <location>
        <position position="268"/>
    </location>
</feature>
<keyword evidence="4 7" id="KW-0133">Cell shape</keyword>
<evidence type="ECO:0000313" key="9">
    <source>
        <dbReference type="EMBL" id="QND81974.1"/>
    </source>
</evidence>
<dbReference type="Pfam" id="PF01471">
    <property type="entry name" value="PG_binding_1"/>
    <property type="match status" value="1"/>
</dbReference>
<sequence>MVLLLTLPGYAATPDNTLAAQANDPATRQGMAALVRAQVLLDRAHFSPGEIDGRAGSNQRRAVRGYQQARKLKVTGELDEATWTSLNQDAAPALVTYTLTADDVGQPVASIPEDMMAQATLSSLAFESIEEALGERFHISPALLKALNPNADFSKAGTPLQVPNVASLTALPKAASVVIDKSDSTLGLLDANGALIAQFPVSSGSEKDPLPVGHWKIVGVAENPTFHYNPKLFWDADPAHAEAKIAAGPNNPVGTRWIDLSKKHYGLHGTPEPSAIGKAQSHGCVRLTNWDVERVARAVSPALSVTMQE</sequence>
<keyword evidence="5 7" id="KW-0573">Peptidoglycan synthesis</keyword>
<proteinExistence type="inferred from homology"/>
<evidence type="ECO:0000259" key="8">
    <source>
        <dbReference type="PROSITE" id="PS52029"/>
    </source>
</evidence>
<feature type="domain" description="L,D-TPase catalytic" evidence="8">
    <location>
        <begin position="175"/>
        <end position="308"/>
    </location>
</feature>
<evidence type="ECO:0000256" key="2">
    <source>
        <dbReference type="ARBA" id="ARBA00005992"/>
    </source>
</evidence>
<dbReference type="InterPro" id="IPR005490">
    <property type="entry name" value="LD_TPept_cat_dom"/>
</dbReference>
<dbReference type="SUPFAM" id="SSF47090">
    <property type="entry name" value="PGBD-like"/>
    <property type="match status" value="1"/>
</dbReference>
<keyword evidence="3" id="KW-0808">Transferase</keyword>
<keyword evidence="6 7" id="KW-0961">Cell wall biogenesis/degradation</keyword>